<protein>
    <recommendedName>
        <fullName evidence="2">Gfo/Idh/MocA-like oxidoreductase N-terminal domain-containing protein</fullName>
    </recommendedName>
</protein>
<feature type="non-terminal residue" evidence="1">
    <location>
        <position position="72"/>
    </location>
</feature>
<accession>A0A383E6P7</accession>
<dbReference type="AlphaFoldDB" id="A0A383E6P7"/>
<dbReference type="InterPro" id="IPR036291">
    <property type="entry name" value="NAD(P)-bd_dom_sf"/>
</dbReference>
<dbReference type="Gene3D" id="3.40.50.720">
    <property type="entry name" value="NAD(P)-binding Rossmann-like Domain"/>
    <property type="match status" value="1"/>
</dbReference>
<proteinExistence type="predicted"/>
<evidence type="ECO:0000313" key="1">
    <source>
        <dbReference type="EMBL" id="SVE52065.1"/>
    </source>
</evidence>
<dbReference type="EMBL" id="UINC01223038">
    <property type="protein sequence ID" value="SVE52065.1"/>
    <property type="molecule type" value="Genomic_DNA"/>
</dbReference>
<gene>
    <name evidence="1" type="ORF">METZ01_LOCUS504919</name>
</gene>
<sequence>MSKRIILVGCGKIGSRHLQAIAKLSHEVKVDIVEPSYDSQNLAKLRLKEITYDKTNHEFFWYKSVNELKKTG</sequence>
<organism evidence="1">
    <name type="scientific">marine metagenome</name>
    <dbReference type="NCBI Taxonomy" id="408172"/>
    <lineage>
        <taxon>unclassified sequences</taxon>
        <taxon>metagenomes</taxon>
        <taxon>ecological metagenomes</taxon>
    </lineage>
</organism>
<reference evidence="1" key="1">
    <citation type="submission" date="2018-05" db="EMBL/GenBank/DDBJ databases">
        <authorList>
            <person name="Lanie J.A."/>
            <person name="Ng W.-L."/>
            <person name="Kazmierczak K.M."/>
            <person name="Andrzejewski T.M."/>
            <person name="Davidsen T.M."/>
            <person name="Wayne K.J."/>
            <person name="Tettelin H."/>
            <person name="Glass J.I."/>
            <person name="Rusch D."/>
            <person name="Podicherti R."/>
            <person name="Tsui H.-C.T."/>
            <person name="Winkler M.E."/>
        </authorList>
    </citation>
    <scope>NUCLEOTIDE SEQUENCE</scope>
</reference>
<dbReference type="SUPFAM" id="SSF51735">
    <property type="entry name" value="NAD(P)-binding Rossmann-fold domains"/>
    <property type="match status" value="1"/>
</dbReference>
<evidence type="ECO:0008006" key="2">
    <source>
        <dbReference type="Google" id="ProtNLM"/>
    </source>
</evidence>
<name>A0A383E6P7_9ZZZZ</name>